<keyword evidence="2" id="KW-1185">Reference proteome</keyword>
<sequence>MADRSAPHLHPVRFHELAEWEQARAPRHVFVWVAFDHRLVATGEHEGPDNHAGVWSAGGFLTTWPQRLVGTPGAWLLGHVQRMAHGEDVRDAVLADFAARHGGASPSTTVWPLALEPPR</sequence>
<evidence type="ECO:0000313" key="1">
    <source>
        <dbReference type="EMBL" id="TXR56991.1"/>
    </source>
</evidence>
<dbReference type="Proteomes" id="UP000321234">
    <property type="component" value="Unassembled WGS sequence"/>
</dbReference>
<name>A0A5C8ZIQ6_9ACTN</name>
<dbReference type="EMBL" id="VKAC01000003">
    <property type="protein sequence ID" value="TXR56991.1"/>
    <property type="molecule type" value="Genomic_DNA"/>
</dbReference>
<comment type="caution">
    <text evidence="1">The sequence shown here is derived from an EMBL/GenBank/DDBJ whole genome shotgun (WGS) entry which is preliminary data.</text>
</comment>
<proteinExistence type="predicted"/>
<evidence type="ECO:0000313" key="2">
    <source>
        <dbReference type="Proteomes" id="UP000321234"/>
    </source>
</evidence>
<dbReference type="RefSeq" id="WP_147925412.1">
    <property type="nucleotide sequence ID" value="NZ_VKAC01000003.1"/>
</dbReference>
<dbReference type="AlphaFoldDB" id="A0A5C8ZIQ6"/>
<organism evidence="1 2">
    <name type="scientific">Quadrisphaera setariae</name>
    <dbReference type="NCBI Taxonomy" id="2593304"/>
    <lineage>
        <taxon>Bacteria</taxon>
        <taxon>Bacillati</taxon>
        <taxon>Actinomycetota</taxon>
        <taxon>Actinomycetes</taxon>
        <taxon>Kineosporiales</taxon>
        <taxon>Kineosporiaceae</taxon>
        <taxon>Quadrisphaera</taxon>
    </lineage>
</organism>
<accession>A0A5C8ZIQ6</accession>
<protein>
    <submittedName>
        <fullName evidence="1">Uncharacterized protein</fullName>
    </submittedName>
</protein>
<dbReference type="OrthoDB" id="5023955at2"/>
<reference evidence="1 2" key="1">
    <citation type="submission" date="2019-07" db="EMBL/GenBank/DDBJ databases">
        <title>Quadrisphaera sp. strain DD2A genome sequencing and assembly.</title>
        <authorList>
            <person name="Kim I."/>
        </authorList>
    </citation>
    <scope>NUCLEOTIDE SEQUENCE [LARGE SCALE GENOMIC DNA]</scope>
    <source>
        <strain evidence="1 2">DD2A</strain>
    </source>
</reference>
<gene>
    <name evidence="1" type="ORF">FMM08_05710</name>
</gene>